<evidence type="ECO:0000259" key="1">
    <source>
        <dbReference type="Pfam" id="PF26136"/>
    </source>
</evidence>
<evidence type="ECO:0000313" key="2">
    <source>
        <dbReference type="EMBL" id="CAG7647926.1"/>
    </source>
</evidence>
<protein>
    <recommendedName>
        <fullName evidence="1">SCO6045-like C-terminal domain-containing protein</fullName>
    </recommendedName>
</protein>
<dbReference type="AlphaFoldDB" id="A0A9W4H3T6"/>
<organism evidence="2 3">
    <name type="scientific">Actinacidiphila bryophytorum</name>
    <dbReference type="NCBI Taxonomy" id="1436133"/>
    <lineage>
        <taxon>Bacteria</taxon>
        <taxon>Bacillati</taxon>
        <taxon>Actinomycetota</taxon>
        <taxon>Actinomycetes</taxon>
        <taxon>Kitasatosporales</taxon>
        <taxon>Streptomycetaceae</taxon>
        <taxon>Actinacidiphila</taxon>
    </lineage>
</organism>
<sequence length="88" mass="9265">MSDAERAALGAAQERLLAALVGGAEPPPGFDPERIRIQAQALLAKHARVHAETPAPAPRRARLLAFRAGRAARKLRPAEPSAADGDAR</sequence>
<dbReference type="InterPro" id="IPR058711">
    <property type="entry name" value="SCO6045-like_C"/>
</dbReference>
<gene>
    <name evidence="2" type="ORF">SBRY_40794</name>
</gene>
<comment type="caution">
    <text evidence="2">The sequence shown here is derived from an EMBL/GenBank/DDBJ whole genome shotgun (WGS) entry which is preliminary data.</text>
</comment>
<name>A0A9W4H3T6_9ACTN</name>
<dbReference type="Pfam" id="PF26136">
    <property type="entry name" value="SCO6045_C"/>
    <property type="match status" value="1"/>
</dbReference>
<keyword evidence="3" id="KW-1185">Reference proteome</keyword>
<reference evidence="2" key="1">
    <citation type="submission" date="2021-06" db="EMBL/GenBank/DDBJ databases">
        <authorList>
            <person name="Arsene-Ploetze F."/>
        </authorList>
    </citation>
    <scope>NUCLEOTIDE SEQUENCE</scope>
    <source>
        <strain evidence="2">SBRY1</strain>
    </source>
</reference>
<proteinExistence type="predicted"/>
<dbReference type="EMBL" id="CAJVAX010000018">
    <property type="protein sequence ID" value="CAG7647926.1"/>
    <property type="molecule type" value="Genomic_DNA"/>
</dbReference>
<feature type="domain" description="SCO6045-like C-terminal" evidence="1">
    <location>
        <begin position="11"/>
        <end position="57"/>
    </location>
</feature>
<accession>A0A9W4H3T6</accession>
<evidence type="ECO:0000313" key="3">
    <source>
        <dbReference type="Proteomes" id="UP001153328"/>
    </source>
</evidence>
<dbReference type="Proteomes" id="UP001153328">
    <property type="component" value="Unassembled WGS sequence"/>
</dbReference>